<dbReference type="GO" id="GO:0005184">
    <property type="term" value="F:neuropeptide hormone activity"/>
    <property type="evidence" value="ECO:0007669"/>
    <property type="project" value="InterPro"/>
</dbReference>
<evidence type="ECO:0000256" key="4">
    <source>
        <dbReference type="SAM" id="Phobius"/>
    </source>
</evidence>
<dbReference type="InterPro" id="IPR035957">
    <property type="entry name" value="Crust_neurohorm_sf"/>
</dbReference>
<feature type="disulfide bond" evidence="2">
    <location>
        <begin position="79"/>
        <end position="95"/>
    </location>
</feature>
<dbReference type="InterPro" id="IPR031098">
    <property type="entry name" value="Crust_neurohorm"/>
</dbReference>
<evidence type="ECO:0000256" key="2">
    <source>
        <dbReference type="PIRSR" id="PIRSR631098-51"/>
    </source>
</evidence>
<dbReference type="SUPFAM" id="SSF81778">
    <property type="entry name" value="Crustacean CHH/MIH/GIH neurohormone"/>
    <property type="match status" value="1"/>
</dbReference>
<feature type="region of interest" description="Disordered" evidence="3">
    <location>
        <begin position="35"/>
        <end position="54"/>
    </location>
</feature>
<dbReference type="EMBL" id="MT488325">
    <property type="protein sequence ID" value="QPO25059.1"/>
    <property type="molecule type" value="mRNA"/>
</dbReference>
<protein>
    <submittedName>
        <fullName evidence="5">Crustacean hyperglycemic hormone protein</fullName>
    </submittedName>
</protein>
<evidence type="ECO:0000256" key="3">
    <source>
        <dbReference type="SAM" id="MobiDB-lite"/>
    </source>
</evidence>
<dbReference type="AlphaFoldDB" id="A0A7T1L759"/>
<dbReference type="GO" id="GO:0005576">
    <property type="term" value="C:extracellular region"/>
    <property type="evidence" value="ECO:0007669"/>
    <property type="project" value="InterPro"/>
</dbReference>
<keyword evidence="2" id="KW-1015">Disulfide bond</keyword>
<feature type="disulfide bond" evidence="2">
    <location>
        <begin position="82"/>
        <end position="108"/>
    </location>
</feature>
<dbReference type="InterPro" id="IPR001166">
    <property type="entry name" value="Hyperglycemic"/>
</dbReference>
<sequence>MTWTVPASAISHIPTMALVMTVVMVTVMNGGAASPVKPPHSLGDAGQQHRRAKRDTDLVHDSCKGYYDRDTWNELSHVCEDCDNLYREFGFQEKCKRGCFASELFVTCLYALGKDVEIYQDMATSLRGS</sequence>
<keyword evidence="4" id="KW-0472">Membrane</keyword>
<comment type="similarity">
    <text evidence="1">Belongs to the arthropod CHH/MIH/GIH/VIH hormone family.</text>
</comment>
<feature type="disulfide bond" evidence="2">
    <location>
        <begin position="63"/>
        <end position="99"/>
    </location>
</feature>
<dbReference type="Gene3D" id="1.10.2010.10">
    <property type="entry name" value="Crustacean CHH/MIH/GIH neurohormone"/>
    <property type="match status" value="1"/>
</dbReference>
<dbReference type="GO" id="GO:0007623">
    <property type="term" value="P:circadian rhythm"/>
    <property type="evidence" value="ECO:0007669"/>
    <property type="project" value="TreeGrafter"/>
</dbReference>
<reference evidence="5" key="1">
    <citation type="journal article" date="2019" name="Crustaceana">
        <title>Crustacean vitellogenin: a systematic and experimental analysis of their genes, genomes, mRNAs and proteins; and perspective to Next Generation Sequencing.</title>
        <authorList>
            <person name="Montes-Dominguez A.L."/>
            <person name="Avena-Soto J.A."/>
            <person name="Jimenez-Gutierrez S."/>
            <person name="Jimenez-Gutierrez L.R."/>
        </authorList>
    </citation>
    <scope>NUCLEOTIDE SEQUENCE</scope>
</reference>
<accession>A0A7T1L759</accession>
<keyword evidence="4" id="KW-1133">Transmembrane helix</keyword>
<evidence type="ECO:0000256" key="1">
    <source>
        <dbReference type="ARBA" id="ARBA00005447"/>
    </source>
</evidence>
<keyword evidence="4" id="KW-0812">Transmembrane</keyword>
<name>A0A7T1L759_CALAT</name>
<dbReference type="PANTHER" id="PTHR35981">
    <property type="entry name" value="ION TRANSPORT PEPTIDE, ISOFORM C"/>
    <property type="match status" value="1"/>
</dbReference>
<dbReference type="PRINTS" id="PR00550">
    <property type="entry name" value="HYPRGLYCEMIC"/>
</dbReference>
<proteinExistence type="evidence at transcript level"/>
<organism evidence="5">
    <name type="scientific">Callinectes arcuatus</name>
    <name type="common">Arched swimming crab</name>
    <dbReference type="NCBI Taxonomy" id="257891"/>
    <lineage>
        <taxon>Eukaryota</taxon>
        <taxon>Metazoa</taxon>
        <taxon>Ecdysozoa</taxon>
        <taxon>Arthropoda</taxon>
        <taxon>Crustacea</taxon>
        <taxon>Multicrustacea</taxon>
        <taxon>Malacostraca</taxon>
        <taxon>Eumalacostraca</taxon>
        <taxon>Eucarida</taxon>
        <taxon>Decapoda</taxon>
        <taxon>Pleocyemata</taxon>
        <taxon>Brachyura</taxon>
        <taxon>Eubrachyura</taxon>
        <taxon>Portunoidea</taxon>
        <taxon>Portunidae</taxon>
        <taxon>Portuninae</taxon>
        <taxon>Callinectes</taxon>
    </lineage>
</organism>
<evidence type="ECO:0000313" key="5">
    <source>
        <dbReference type="EMBL" id="QPO25059.1"/>
    </source>
</evidence>
<dbReference type="Pfam" id="PF01147">
    <property type="entry name" value="Crust_neurohorm"/>
    <property type="match status" value="1"/>
</dbReference>
<feature type="transmembrane region" description="Helical" evidence="4">
    <location>
        <begin position="12"/>
        <end position="32"/>
    </location>
</feature>
<reference evidence="5" key="2">
    <citation type="submission" date="2020-05" db="EMBL/GenBank/DDBJ databases">
        <authorList>
            <person name="Jimenez-Gutierrez S."/>
            <person name="Montes-Dominguez L."/>
            <person name="Avena-Soto A."/>
            <person name="Jimenez-Gutierrez L.R."/>
        </authorList>
    </citation>
    <scope>NUCLEOTIDE SEQUENCE</scope>
</reference>
<dbReference type="PANTHER" id="PTHR35981:SF2">
    <property type="entry name" value="ION TRANSPORT PEPTIDE, ISOFORM C"/>
    <property type="match status" value="1"/>
</dbReference>